<keyword evidence="2 7" id="KW-0285">Flavoprotein</keyword>
<feature type="binding site" evidence="7">
    <location>
        <position position="279"/>
    </location>
    <ligand>
        <name>FMN</name>
        <dbReference type="ChEBI" id="CHEBI:58210"/>
    </ligand>
</feature>
<evidence type="ECO:0000256" key="4">
    <source>
        <dbReference type="ARBA" id="ARBA00023002"/>
    </source>
</evidence>
<dbReference type="SUPFAM" id="SSF51395">
    <property type="entry name" value="FMN-linked oxidoreductases"/>
    <property type="match status" value="1"/>
</dbReference>
<accession>A0A918XUR3</accession>
<evidence type="ECO:0000256" key="3">
    <source>
        <dbReference type="ARBA" id="ARBA00022643"/>
    </source>
</evidence>
<comment type="similarity">
    <text evidence="5">Belongs to the FMN-dependent alpha-hydroxy acid dehydrogenase family.</text>
</comment>
<evidence type="ECO:0000256" key="5">
    <source>
        <dbReference type="ARBA" id="ARBA00024042"/>
    </source>
</evidence>
<comment type="cofactor">
    <cofactor evidence="1">
        <name>FMN</name>
        <dbReference type="ChEBI" id="CHEBI:58210"/>
    </cofactor>
</comment>
<dbReference type="InterPro" id="IPR000262">
    <property type="entry name" value="FMN-dep_DH"/>
</dbReference>
<evidence type="ECO:0000313" key="10">
    <source>
        <dbReference type="Proteomes" id="UP000630353"/>
    </source>
</evidence>
<dbReference type="CDD" id="cd02809">
    <property type="entry name" value="alpha_hydroxyacid_oxid_FMN"/>
    <property type="match status" value="1"/>
</dbReference>
<dbReference type="EMBL" id="BMZS01000008">
    <property type="protein sequence ID" value="GHD55096.1"/>
    <property type="molecule type" value="Genomic_DNA"/>
</dbReference>
<dbReference type="InterPro" id="IPR012133">
    <property type="entry name" value="Alpha-hydoxy_acid_DH_FMN"/>
</dbReference>
<feature type="domain" description="FMN hydroxy acid dehydrogenase" evidence="8">
    <location>
        <begin position="2"/>
        <end position="386"/>
    </location>
</feature>
<evidence type="ECO:0000256" key="6">
    <source>
        <dbReference type="PIRSR" id="PIRSR000138-1"/>
    </source>
</evidence>
<dbReference type="GO" id="GO:0005886">
    <property type="term" value="C:plasma membrane"/>
    <property type="evidence" value="ECO:0007669"/>
    <property type="project" value="TreeGrafter"/>
</dbReference>
<evidence type="ECO:0000313" key="9">
    <source>
        <dbReference type="EMBL" id="GHD55096.1"/>
    </source>
</evidence>
<dbReference type="Pfam" id="PF01070">
    <property type="entry name" value="FMN_dh"/>
    <property type="match status" value="1"/>
</dbReference>
<feature type="binding site" evidence="7">
    <location>
        <position position="110"/>
    </location>
    <ligand>
        <name>FMN</name>
        <dbReference type="ChEBI" id="CHEBI:58210"/>
    </ligand>
</feature>
<feature type="active site" description="Proton acceptor" evidence="6">
    <location>
        <position position="281"/>
    </location>
</feature>
<evidence type="ECO:0000256" key="7">
    <source>
        <dbReference type="PIRSR" id="PIRSR000138-2"/>
    </source>
</evidence>
<feature type="binding site" evidence="7">
    <location>
        <begin position="312"/>
        <end position="316"/>
    </location>
    <ligand>
        <name>FMN</name>
        <dbReference type="ChEBI" id="CHEBI:58210"/>
    </ligand>
</feature>
<keyword evidence="10" id="KW-1185">Reference proteome</keyword>
<evidence type="ECO:0000256" key="1">
    <source>
        <dbReference type="ARBA" id="ARBA00001917"/>
    </source>
</evidence>
<feature type="binding site" evidence="7">
    <location>
        <position position="134"/>
    </location>
    <ligand>
        <name>glyoxylate</name>
        <dbReference type="ChEBI" id="CHEBI:36655"/>
    </ligand>
</feature>
<dbReference type="Gene3D" id="3.20.20.70">
    <property type="entry name" value="Aldolase class I"/>
    <property type="match status" value="1"/>
</dbReference>
<dbReference type="PANTHER" id="PTHR10578">
    <property type="entry name" value="S -2-HYDROXY-ACID OXIDASE-RELATED"/>
    <property type="match status" value="1"/>
</dbReference>
<dbReference type="GO" id="GO:0010181">
    <property type="term" value="F:FMN binding"/>
    <property type="evidence" value="ECO:0007669"/>
    <property type="project" value="InterPro"/>
</dbReference>
<dbReference type="PIRSF" id="PIRSF000138">
    <property type="entry name" value="Al-hdrx_acd_dh"/>
    <property type="match status" value="1"/>
</dbReference>
<dbReference type="GO" id="GO:0009060">
    <property type="term" value="P:aerobic respiration"/>
    <property type="evidence" value="ECO:0007669"/>
    <property type="project" value="TreeGrafter"/>
</dbReference>
<dbReference type="PROSITE" id="PS51349">
    <property type="entry name" value="FMN_HYDROXY_ACID_DH_2"/>
    <property type="match status" value="1"/>
</dbReference>
<comment type="caution">
    <text evidence="9">The sequence shown here is derived from an EMBL/GenBank/DDBJ whole genome shotgun (WGS) entry which is preliminary data.</text>
</comment>
<evidence type="ECO:0000259" key="8">
    <source>
        <dbReference type="PROSITE" id="PS51349"/>
    </source>
</evidence>
<dbReference type="Proteomes" id="UP000630353">
    <property type="component" value="Unassembled WGS sequence"/>
</dbReference>
<organism evidence="9 10">
    <name type="scientific">Thalassobaculum fulvum</name>
    <dbReference type="NCBI Taxonomy" id="1633335"/>
    <lineage>
        <taxon>Bacteria</taxon>
        <taxon>Pseudomonadati</taxon>
        <taxon>Pseudomonadota</taxon>
        <taxon>Alphaproteobacteria</taxon>
        <taxon>Rhodospirillales</taxon>
        <taxon>Thalassobaculaceae</taxon>
        <taxon>Thalassobaculum</taxon>
    </lineage>
</organism>
<feature type="binding site" evidence="7">
    <location>
        <begin position="81"/>
        <end position="83"/>
    </location>
    <ligand>
        <name>FMN</name>
        <dbReference type="ChEBI" id="CHEBI:58210"/>
    </ligand>
</feature>
<name>A0A918XUR3_9PROT</name>
<dbReference type="AlphaFoldDB" id="A0A918XUR3"/>
<dbReference type="RefSeq" id="WP_189991715.1">
    <property type="nucleotide sequence ID" value="NZ_BMZS01000008.1"/>
</dbReference>
<feature type="binding site" evidence="7">
    <location>
        <position position="132"/>
    </location>
    <ligand>
        <name>glyoxylate</name>
        <dbReference type="ChEBI" id="CHEBI:36655"/>
    </ligand>
</feature>
<dbReference type="FunFam" id="3.20.20.70:FF:000029">
    <property type="entry name" value="L-lactate dehydrogenase"/>
    <property type="match status" value="1"/>
</dbReference>
<feature type="binding site" evidence="7">
    <location>
        <position position="284"/>
    </location>
    <ligand>
        <name>glyoxylate</name>
        <dbReference type="ChEBI" id="CHEBI:36655"/>
    </ligand>
</feature>
<feature type="binding site" evidence="7">
    <location>
        <position position="169"/>
    </location>
    <ligand>
        <name>glyoxylate</name>
        <dbReference type="ChEBI" id="CHEBI:36655"/>
    </ligand>
</feature>
<reference evidence="9" key="2">
    <citation type="submission" date="2020-09" db="EMBL/GenBank/DDBJ databases">
        <authorList>
            <person name="Sun Q."/>
            <person name="Kim S."/>
        </authorList>
    </citation>
    <scope>NUCLEOTIDE SEQUENCE</scope>
    <source>
        <strain evidence="9">KCTC 42651</strain>
    </source>
</reference>
<keyword evidence="3 7" id="KW-0288">FMN</keyword>
<dbReference type="GO" id="GO:0004459">
    <property type="term" value="F:L-lactate dehydrogenase (NAD+) activity"/>
    <property type="evidence" value="ECO:0007669"/>
    <property type="project" value="TreeGrafter"/>
</dbReference>
<feature type="binding site" evidence="7">
    <location>
        <position position="281"/>
    </location>
    <ligand>
        <name>glyoxylate</name>
        <dbReference type="ChEBI" id="CHEBI:36655"/>
    </ligand>
</feature>
<evidence type="ECO:0000256" key="2">
    <source>
        <dbReference type="ARBA" id="ARBA00022630"/>
    </source>
</evidence>
<feature type="binding site" evidence="7">
    <location>
        <position position="160"/>
    </location>
    <ligand>
        <name>FMN</name>
        <dbReference type="ChEBI" id="CHEBI:58210"/>
    </ligand>
</feature>
<feature type="binding site" evidence="7">
    <location>
        <begin position="335"/>
        <end position="336"/>
    </location>
    <ligand>
        <name>FMN</name>
        <dbReference type="ChEBI" id="CHEBI:58210"/>
    </ligand>
</feature>
<protein>
    <submittedName>
        <fullName evidence="9">Alpha-hydroxy-acid oxidizing enzyme</fullName>
    </submittedName>
</protein>
<reference evidence="9" key="1">
    <citation type="journal article" date="2014" name="Int. J. Syst. Evol. Microbiol.">
        <title>Complete genome sequence of Corynebacterium casei LMG S-19264T (=DSM 44701T), isolated from a smear-ripened cheese.</title>
        <authorList>
            <consortium name="US DOE Joint Genome Institute (JGI-PGF)"/>
            <person name="Walter F."/>
            <person name="Albersmeier A."/>
            <person name="Kalinowski J."/>
            <person name="Ruckert C."/>
        </authorList>
    </citation>
    <scope>NUCLEOTIDE SEQUENCE</scope>
    <source>
        <strain evidence="9">KCTC 42651</strain>
    </source>
</reference>
<proteinExistence type="inferred from homology"/>
<feature type="binding site" evidence="7">
    <location>
        <position position="257"/>
    </location>
    <ligand>
        <name>FMN</name>
        <dbReference type="ChEBI" id="CHEBI:58210"/>
    </ligand>
</feature>
<sequence length="395" mass="43073">MPNFKQIHNAEDLRRAAARYLPKPVFDFIDGGAEDEVALRNNRAVFERVRFRPRTMADVSSRSLATTLLGQPSAAPIAIAPMGGLSNFAPAAELAMARACAAAGIPYCLSTAAGISIEDLRAAVPDARLWYQLYVFKDDRVNEGIVRRAQAAGYEALMVTTDTHVGPKRERDRRNGFTLTLERTPRNVARVLARPRWVWDVLIRAGLPSMPNLTPYAPEVVDSLSATKYFIENRRYAFDYDHLRAVRKLWNGKLLVKGVLRPDEAVRIMECGGDGVVLSNHGGRNLESSAAPLEMLPEVVDAVGRKMHVLIDSGFRRGTDVVKALALGAEGVLMGRPAAFAAAAGGEAGVAHLIGLMKDEIDRTLGYLGCTAIDQIERDHVLIDHGFPGRNAPGL</sequence>
<dbReference type="InterPro" id="IPR013785">
    <property type="entry name" value="Aldolase_TIM"/>
</dbReference>
<dbReference type="InterPro" id="IPR037396">
    <property type="entry name" value="FMN_HAD"/>
</dbReference>
<gene>
    <name evidence="9" type="primary">lldA</name>
    <name evidence="9" type="ORF">GCM10017083_33540</name>
</gene>
<dbReference type="PANTHER" id="PTHR10578:SF107">
    <property type="entry name" value="2-HYDROXYACID OXIDASE 1"/>
    <property type="match status" value="1"/>
</dbReference>
<keyword evidence="4" id="KW-0560">Oxidoreductase</keyword>